<dbReference type="InterPro" id="IPR024978">
    <property type="entry name" value="Homeodomain_phBC6A51-type"/>
</dbReference>
<feature type="compositionally biased region" description="Basic residues" evidence="1">
    <location>
        <begin position="1"/>
        <end position="17"/>
    </location>
</feature>
<gene>
    <name evidence="3" type="ORF">FE782_03760</name>
</gene>
<dbReference type="EMBL" id="VCIW01000002">
    <property type="protein sequence ID" value="TLS53398.1"/>
    <property type="molecule type" value="Genomic_DNA"/>
</dbReference>
<name>A0A5R9GJ10_9BACL</name>
<comment type="caution">
    <text evidence="3">The sequence shown here is derived from an EMBL/GenBank/DDBJ whole genome shotgun (WGS) entry which is preliminary data.</text>
</comment>
<evidence type="ECO:0000313" key="3">
    <source>
        <dbReference type="EMBL" id="TLS53398.1"/>
    </source>
</evidence>
<dbReference type="AlphaFoldDB" id="A0A5R9GJ10"/>
<dbReference type="InterPro" id="IPR009057">
    <property type="entry name" value="Homeodomain-like_sf"/>
</dbReference>
<dbReference type="Gene3D" id="1.10.10.60">
    <property type="entry name" value="Homeodomain-like"/>
    <property type="match status" value="1"/>
</dbReference>
<keyword evidence="4" id="KW-1185">Reference proteome</keyword>
<evidence type="ECO:0000313" key="4">
    <source>
        <dbReference type="Proteomes" id="UP000309676"/>
    </source>
</evidence>
<feature type="domain" description="Homeodomain phBC6A51-type" evidence="2">
    <location>
        <begin position="21"/>
        <end position="105"/>
    </location>
</feature>
<evidence type="ECO:0000259" key="2">
    <source>
        <dbReference type="Pfam" id="PF13022"/>
    </source>
</evidence>
<dbReference type="SUPFAM" id="SSF46689">
    <property type="entry name" value="Homeodomain-like"/>
    <property type="match status" value="1"/>
</dbReference>
<protein>
    <recommendedName>
        <fullName evidence="2">Homeodomain phBC6A51-type domain-containing protein</fullName>
    </recommendedName>
</protein>
<accession>A0A5R9GJ10</accession>
<organism evidence="3 4">
    <name type="scientific">Paenibacillus antri</name>
    <dbReference type="NCBI Taxonomy" id="2582848"/>
    <lineage>
        <taxon>Bacteria</taxon>
        <taxon>Bacillati</taxon>
        <taxon>Bacillota</taxon>
        <taxon>Bacilli</taxon>
        <taxon>Bacillales</taxon>
        <taxon>Paenibacillaceae</taxon>
        <taxon>Paenibacillus</taxon>
    </lineage>
</organism>
<dbReference type="Pfam" id="PF13022">
    <property type="entry name" value="HTH_Tnp_1_2"/>
    <property type="match status" value="1"/>
</dbReference>
<sequence length="110" mass="13510">MTMAQRKKRRKRGRPKGSHPPLTDRQRLAIELMVRYWRRYQTRQSVADAVGVSRMTLYRWLKRKDFNRLYTEEREKMFREWDRQARRKWNGIVRRAFARGDVSVIEGIIV</sequence>
<dbReference type="Proteomes" id="UP000309676">
    <property type="component" value="Unassembled WGS sequence"/>
</dbReference>
<reference evidence="3 4" key="1">
    <citation type="submission" date="2019-05" db="EMBL/GenBank/DDBJ databases">
        <authorList>
            <person name="Narsing Rao M.P."/>
            <person name="Li W.J."/>
        </authorList>
    </citation>
    <scope>NUCLEOTIDE SEQUENCE [LARGE SCALE GENOMIC DNA]</scope>
    <source>
        <strain evidence="3 4">SYSU_K30003</strain>
    </source>
</reference>
<feature type="region of interest" description="Disordered" evidence="1">
    <location>
        <begin position="1"/>
        <end position="24"/>
    </location>
</feature>
<evidence type="ECO:0000256" key="1">
    <source>
        <dbReference type="SAM" id="MobiDB-lite"/>
    </source>
</evidence>
<proteinExistence type="predicted"/>